<reference evidence="3" key="1">
    <citation type="submission" date="2018-05" db="EMBL/GenBank/DDBJ databases">
        <title>Genome Sequencing of selected type strains of the family Eggerthellaceae.</title>
        <authorList>
            <person name="Danylec N."/>
            <person name="Stoll D.A."/>
            <person name="Doetsch A."/>
            <person name="Huch M."/>
        </authorList>
    </citation>
    <scope>NUCLEOTIDE SEQUENCE [LARGE SCALE GENOMIC DNA]</scope>
    <source>
        <strain evidence="3">DSM 27213</strain>
    </source>
</reference>
<accession>A0A423UMN4</accession>
<evidence type="ECO:0000313" key="2">
    <source>
        <dbReference type="EMBL" id="ROT91433.1"/>
    </source>
</evidence>
<feature type="region of interest" description="Disordered" evidence="1">
    <location>
        <begin position="44"/>
        <end position="114"/>
    </location>
</feature>
<dbReference type="EMBL" id="QIBW01000002">
    <property type="protein sequence ID" value="ROT91433.1"/>
    <property type="molecule type" value="Genomic_DNA"/>
</dbReference>
<feature type="region of interest" description="Disordered" evidence="1">
    <location>
        <begin position="231"/>
        <end position="285"/>
    </location>
</feature>
<dbReference type="Proteomes" id="UP000285258">
    <property type="component" value="Unassembled WGS sequence"/>
</dbReference>
<dbReference type="AlphaFoldDB" id="A0A423UMN4"/>
<protein>
    <submittedName>
        <fullName evidence="2">Uncharacterized protein</fullName>
    </submittedName>
</protein>
<name>A0A423UMN4_9ACTN</name>
<evidence type="ECO:0000313" key="3">
    <source>
        <dbReference type="Proteomes" id="UP000285258"/>
    </source>
</evidence>
<evidence type="ECO:0000256" key="1">
    <source>
        <dbReference type="SAM" id="MobiDB-lite"/>
    </source>
</evidence>
<sequence>MKTCPVCRARTFEDAEVCYGCLHRFEGGGRVAAAPEDAAWEPADVAQRAASVPPSAQTQHRLQANTQMRSQVQASARTQPHEPAGPRTQPPMPSDDASAMGDPSAAGGVPSAGGGACIAGEPPAGLSPASRSNAGGAACRAGGPFTAGDVERPEGAALHARPAIGLPATPFDHAGWIVRFELPGGVARASGATGGGARQAEAYGTLPPGGEAGTGPLSLVVSICPLREGEGAAARAPVPRDAPKAGGRLPGGDVTVDDPAPAALAARRGRHAGLPVPATGERARP</sequence>
<comment type="caution">
    <text evidence="2">The sequence shown here is derived from an EMBL/GenBank/DDBJ whole genome shotgun (WGS) entry which is preliminary data.</text>
</comment>
<gene>
    <name evidence="2" type="ORF">DMP12_01885</name>
</gene>
<organism evidence="2 3">
    <name type="scientific">Gordonibacter urolithinfaciens</name>
    <dbReference type="NCBI Taxonomy" id="1335613"/>
    <lineage>
        <taxon>Bacteria</taxon>
        <taxon>Bacillati</taxon>
        <taxon>Actinomycetota</taxon>
        <taxon>Coriobacteriia</taxon>
        <taxon>Eggerthellales</taxon>
        <taxon>Eggerthellaceae</taxon>
        <taxon>Gordonibacter</taxon>
    </lineage>
</organism>
<feature type="compositionally biased region" description="Polar residues" evidence="1">
    <location>
        <begin position="54"/>
        <end position="78"/>
    </location>
</feature>
<proteinExistence type="predicted"/>